<accession>A0A8H7BXZ1</accession>
<comment type="caution">
    <text evidence="2">The sequence shown here is derived from an EMBL/GenBank/DDBJ whole genome shotgun (WGS) entry which is preliminary data.</text>
</comment>
<evidence type="ECO:0000256" key="1">
    <source>
        <dbReference type="SAM" id="SignalP"/>
    </source>
</evidence>
<proteinExistence type="predicted"/>
<sequence>MSSKFWWSFILIVHHHNADVFVLANETDESRKRALGEEIENFDFGRGIERALCDHDPKKALLLGAGLGCEPVALHLSHTAVKEDLRVTGLFETKAFKLVASNLLFHDDIRSLPVDVITKLHK</sequence>
<evidence type="ECO:0000313" key="3">
    <source>
        <dbReference type="Proteomes" id="UP000605846"/>
    </source>
</evidence>
<evidence type="ECO:0000313" key="2">
    <source>
        <dbReference type="EMBL" id="KAF7730523.1"/>
    </source>
</evidence>
<feature type="chain" id="PRO_5034083020" evidence="1">
    <location>
        <begin position="19"/>
        <end position="122"/>
    </location>
</feature>
<dbReference type="EMBL" id="JABAYA010000015">
    <property type="protein sequence ID" value="KAF7730523.1"/>
    <property type="molecule type" value="Genomic_DNA"/>
</dbReference>
<keyword evidence="1" id="KW-0732">Signal</keyword>
<protein>
    <submittedName>
        <fullName evidence="2">Uncharacterized protein</fullName>
    </submittedName>
</protein>
<keyword evidence="3" id="KW-1185">Reference proteome</keyword>
<dbReference type="AlphaFoldDB" id="A0A8H7BXZ1"/>
<reference evidence="2" key="1">
    <citation type="submission" date="2020-01" db="EMBL/GenBank/DDBJ databases">
        <title>Genome Sequencing of Three Apophysomyces-Like Fungal Strains Confirms a Novel Fungal Genus in the Mucoromycota with divergent Burkholderia-like Endosymbiotic Bacteria.</title>
        <authorList>
            <person name="Stajich J.E."/>
            <person name="Macias A.M."/>
            <person name="Carter-House D."/>
            <person name="Lovett B."/>
            <person name="Kasson L.R."/>
            <person name="Berry K."/>
            <person name="Grigoriev I."/>
            <person name="Chang Y."/>
            <person name="Spatafora J."/>
            <person name="Kasson M.T."/>
        </authorList>
    </citation>
    <scope>NUCLEOTIDE SEQUENCE</scope>
    <source>
        <strain evidence="2">NRRL A-21654</strain>
    </source>
</reference>
<gene>
    <name evidence="2" type="ORF">EC973_001904</name>
</gene>
<name>A0A8H7BXZ1_9FUNG</name>
<dbReference type="Proteomes" id="UP000605846">
    <property type="component" value="Unassembled WGS sequence"/>
</dbReference>
<organism evidence="2 3">
    <name type="scientific">Apophysomyces ossiformis</name>
    <dbReference type="NCBI Taxonomy" id="679940"/>
    <lineage>
        <taxon>Eukaryota</taxon>
        <taxon>Fungi</taxon>
        <taxon>Fungi incertae sedis</taxon>
        <taxon>Mucoromycota</taxon>
        <taxon>Mucoromycotina</taxon>
        <taxon>Mucoromycetes</taxon>
        <taxon>Mucorales</taxon>
        <taxon>Mucorineae</taxon>
        <taxon>Mucoraceae</taxon>
        <taxon>Apophysomyces</taxon>
    </lineage>
</organism>
<feature type="signal peptide" evidence="1">
    <location>
        <begin position="1"/>
        <end position="18"/>
    </location>
</feature>